<evidence type="ECO:0000313" key="1">
    <source>
        <dbReference type="EMBL" id="KRY34944.1"/>
    </source>
</evidence>
<name>A0A0V1BD38_TRISP</name>
<dbReference type="Proteomes" id="UP000054776">
    <property type="component" value="Unassembled WGS sequence"/>
</dbReference>
<comment type="caution">
    <text evidence="1">The sequence shown here is derived from an EMBL/GenBank/DDBJ whole genome shotgun (WGS) entry which is preliminary data.</text>
</comment>
<gene>
    <name evidence="1" type="ORF">T01_12807</name>
</gene>
<dbReference type="EMBL" id="JYDH01000059">
    <property type="protein sequence ID" value="KRY34944.1"/>
    <property type="molecule type" value="Genomic_DNA"/>
</dbReference>
<proteinExistence type="predicted"/>
<sequence>MTNYSMNRDYLRFEKNGCSKFLKLKNGKWKLKHLFINGSALNNFSQRTKAQIQIQIQMKHTMSILADVMKQ</sequence>
<dbReference type="OrthoDB" id="10511551at2759"/>
<keyword evidence="2" id="KW-1185">Reference proteome</keyword>
<reference evidence="1 2" key="1">
    <citation type="submission" date="2015-01" db="EMBL/GenBank/DDBJ databases">
        <title>Evolution of Trichinella species and genotypes.</title>
        <authorList>
            <person name="Korhonen P.K."/>
            <person name="Edoardo P."/>
            <person name="Giuseppe L.R."/>
            <person name="Gasser R.B."/>
        </authorList>
    </citation>
    <scope>NUCLEOTIDE SEQUENCE [LARGE SCALE GENOMIC DNA]</scope>
    <source>
        <strain evidence="1">ISS3</strain>
    </source>
</reference>
<dbReference type="InParanoid" id="A0A0V1BD38"/>
<dbReference type="AlphaFoldDB" id="A0A0V1BD38"/>
<protein>
    <submittedName>
        <fullName evidence="1">Uncharacterized protein</fullName>
    </submittedName>
</protein>
<evidence type="ECO:0000313" key="2">
    <source>
        <dbReference type="Proteomes" id="UP000054776"/>
    </source>
</evidence>
<accession>A0A0V1BD38</accession>
<organism evidence="1 2">
    <name type="scientific">Trichinella spiralis</name>
    <name type="common">Trichina worm</name>
    <dbReference type="NCBI Taxonomy" id="6334"/>
    <lineage>
        <taxon>Eukaryota</taxon>
        <taxon>Metazoa</taxon>
        <taxon>Ecdysozoa</taxon>
        <taxon>Nematoda</taxon>
        <taxon>Enoplea</taxon>
        <taxon>Dorylaimia</taxon>
        <taxon>Trichinellida</taxon>
        <taxon>Trichinellidae</taxon>
        <taxon>Trichinella</taxon>
    </lineage>
</organism>